<evidence type="ECO:0000313" key="7">
    <source>
        <dbReference type="Proteomes" id="UP000284731"/>
    </source>
</evidence>
<comment type="subcellular location">
    <subcellularLocation>
        <location evidence="1">Membrane</location>
        <topology evidence="1">Multi-pass membrane protein</topology>
    </subcellularLocation>
</comment>
<feature type="transmembrane region" description="Helical" evidence="5">
    <location>
        <begin position="158"/>
        <end position="176"/>
    </location>
</feature>
<feature type="transmembrane region" description="Helical" evidence="5">
    <location>
        <begin position="128"/>
        <end position="146"/>
    </location>
</feature>
<dbReference type="Gene3D" id="1.20.1740.10">
    <property type="entry name" value="Amino acid/polyamine transporter I"/>
    <property type="match status" value="1"/>
</dbReference>
<evidence type="ECO:0000256" key="4">
    <source>
        <dbReference type="ARBA" id="ARBA00023136"/>
    </source>
</evidence>
<feature type="transmembrane region" description="Helical" evidence="5">
    <location>
        <begin position="414"/>
        <end position="436"/>
    </location>
</feature>
<dbReference type="GO" id="GO:0016020">
    <property type="term" value="C:membrane"/>
    <property type="evidence" value="ECO:0007669"/>
    <property type="project" value="UniProtKB-SubCell"/>
</dbReference>
<evidence type="ECO:0000256" key="3">
    <source>
        <dbReference type="ARBA" id="ARBA00022989"/>
    </source>
</evidence>
<organism evidence="6 7">
    <name type="scientific">Solobacterium moorei</name>
    <dbReference type="NCBI Taxonomy" id="102148"/>
    <lineage>
        <taxon>Bacteria</taxon>
        <taxon>Bacillati</taxon>
        <taxon>Bacillota</taxon>
        <taxon>Erysipelotrichia</taxon>
        <taxon>Erysipelotrichales</taxon>
        <taxon>Erysipelotrichaceae</taxon>
        <taxon>Solobacterium</taxon>
    </lineage>
</organism>
<keyword evidence="2 5" id="KW-0812">Transmembrane</keyword>
<keyword evidence="3 5" id="KW-1133">Transmembrane helix</keyword>
<proteinExistence type="predicted"/>
<name>A0A412PH97_9FIRM</name>
<feature type="transmembrane region" description="Helical" evidence="5">
    <location>
        <begin position="329"/>
        <end position="349"/>
    </location>
</feature>
<feature type="transmembrane region" description="Helical" evidence="5">
    <location>
        <begin position="12"/>
        <end position="32"/>
    </location>
</feature>
<feature type="transmembrane region" description="Helical" evidence="5">
    <location>
        <begin position="38"/>
        <end position="58"/>
    </location>
</feature>
<evidence type="ECO:0000256" key="5">
    <source>
        <dbReference type="SAM" id="Phobius"/>
    </source>
</evidence>
<dbReference type="InterPro" id="IPR002293">
    <property type="entry name" value="AA/rel_permease1"/>
</dbReference>
<sequence>MSNQNTQDLKRKLGLGAVIALGVGTTIGSGIFSSLSEVAGAAGSSLTLVLAFLIGGLLQIPANFCYAELASAFPEDGGQYVYFREAGSRPLAFLCGWISFWATDPPSISIMALAIANYLGFFLPVHGLILKLVAVLLVIIFMIIHIRSVEGGGKFQTIITALKILPFALIIGIGLFNINSNLFLSGQPLQGAATGFAALLAGISATTWSYDGMGAACYMSGEIKDPGKNLPKGLILTAVIVLALYVSLTVVSSGLLSVEELAASEAPIALLASKIPLIGNAAGVVVAIMAIIVVIGSLSSCVMFQPRIEYAMAKDGLFFKHFAQVHPKYETPAFSIVVQCIVAIILIFATNLSDLLGYFTLVALLKNFLTFGTIFVLRKKEHYKPVYRMPGGVLMPIIAMFMTGTLIWSTFIWAPIPGLICAGLAVGTGLPVYYFWENQNKQRKNEAAV</sequence>
<evidence type="ECO:0000256" key="1">
    <source>
        <dbReference type="ARBA" id="ARBA00004141"/>
    </source>
</evidence>
<dbReference type="PANTHER" id="PTHR11785">
    <property type="entry name" value="AMINO ACID TRANSPORTER"/>
    <property type="match status" value="1"/>
</dbReference>
<feature type="transmembrane region" description="Helical" evidence="5">
    <location>
        <begin position="91"/>
        <end position="116"/>
    </location>
</feature>
<evidence type="ECO:0000256" key="2">
    <source>
        <dbReference type="ARBA" id="ARBA00022692"/>
    </source>
</evidence>
<dbReference type="RefSeq" id="WP_118764054.1">
    <property type="nucleotide sequence ID" value="NZ_CABJCF010000001.1"/>
</dbReference>
<gene>
    <name evidence="6" type="ORF">DWX20_00345</name>
</gene>
<dbReference type="AlphaFoldDB" id="A0A412PH97"/>
<protein>
    <submittedName>
        <fullName evidence="6">Amino acid permease</fullName>
    </submittedName>
</protein>
<feature type="transmembrane region" description="Helical" evidence="5">
    <location>
        <begin position="389"/>
        <end position="408"/>
    </location>
</feature>
<reference evidence="6 7" key="1">
    <citation type="submission" date="2018-08" db="EMBL/GenBank/DDBJ databases">
        <title>A genome reference for cultivated species of the human gut microbiota.</title>
        <authorList>
            <person name="Zou Y."/>
            <person name="Xue W."/>
            <person name="Luo G."/>
        </authorList>
    </citation>
    <scope>NUCLEOTIDE SEQUENCE [LARGE SCALE GENOMIC DNA]</scope>
    <source>
        <strain evidence="6 7">AF18-46</strain>
    </source>
</reference>
<dbReference type="Proteomes" id="UP000284731">
    <property type="component" value="Unassembled WGS sequence"/>
</dbReference>
<dbReference type="EMBL" id="QRWX01000001">
    <property type="protein sequence ID" value="RGT57534.1"/>
    <property type="molecule type" value="Genomic_DNA"/>
</dbReference>
<feature type="transmembrane region" description="Helical" evidence="5">
    <location>
        <begin position="196"/>
        <end position="221"/>
    </location>
</feature>
<accession>A0A412PH97</accession>
<feature type="transmembrane region" description="Helical" evidence="5">
    <location>
        <begin position="355"/>
        <end position="377"/>
    </location>
</feature>
<dbReference type="PANTHER" id="PTHR11785:SF512">
    <property type="entry name" value="SOBREMESA, ISOFORM B"/>
    <property type="match status" value="1"/>
</dbReference>
<dbReference type="Pfam" id="PF13520">
    <property type="entry name" value="AA_permease_2"/>
    <property type="match status" value="1"/>
</dbReference>
<comment type="caution">
    <text evidence="6">The sequence shown here is derived from an EMBL/GenBank/DDBJ whole genome shotgun (WGS) entry which is preliminary data.</text>
</comment>
<dbReference type="PIRSF" id="PIRSF006060">
    <property type="entry name" value="AA_transporter"/>
    <property type="match status" value="1"/>
</dbReference>
<dbReference type="InterPro" id="IPR050598">
    <property type="entry name" value="AminoAcid_Transporter"/>
</dbReference>
<keyword evidence="4 5" id="KW-0472">Membrane</keyword>
<feature type="transmembrane region" description="Helical" evidence="5">
    <location>
        <begin position="233"/>
        <end position="257"/>
    </location>
</feature>
<feature type="transmembrane region" description="Helical" evidence="5">
    <location>
        <begin position="277"/>
        <end position="304"/>
    </location>
</feature>
<dbReference type="GO" id="GO:0015179">
    <property type="term" value="F:L-amino acid transmembrane transporter activity"/>
    <property type="evidence" value="ECO:0007669"/>
    <property type="project" value="TreeGrafter"/>
</dbReference>
<evidence type="ECO:0000313" key="6">
    <source>
        <dbReference type="EMBL" id="RGT57534.1"/>
    </source>
</evidence>